<accession>A0A2U1JSH4</accession>
<evidence type="ECO:0000256" key="8">
    <source>
        <dbReference type="SAM" id="Phobius"/>
    </source>
</evidence>
<feature type="transmembrane region" description="Helical" evidence="8">
    <location>
        <begin position="93"/>
        <end position="113"/>
    </location>
</feature>
<dbReference type="GO" id="GO:0046983">
    <property type="term" value="F:protein dimerization activity"/>
    <property type="evidence" value="ECO:0007669"/>
    <property type="project" value="InterPro"/>
</dbReference>
<proteinExistence type="predicted"/>
<feature type="transmembrane region" description="Helical" evidence="8">
    <location>
        <begin position="119"/>
        <end position="137"/>
    </location>
</feature>
<evidence type="ECO:0000259" key="9">
    <source>
        <dbReference type="PROSITE" id="PS50109"/>
    </source>
</evidence>
<dbReference type="EMBL" id="QCZG01000040">
    <property type="protein sequence ID" value="PWA08156.1"/>
    <property type="molecule type" value="Genomic_DNA"/>
</dbReference>
<reference evidence="10 11" key="1">
    <citation type="submission" date="2018-04" db="EMBL/GenBank/DDBJ databases">
        <title>Camelliibacillus theae gen. nov., sp. nov., isolated from Pu'er tea.</title>
        <authorList>
            <person name="Niu L."/>
        </authorList>
    </citation>
    <scope>NUCLEOTIDE SEQUENCE [LARGE SCALE GENOMIC DNA]</scope>
    <source>
        <strain evidence="10 11">T8</strain>
    </source>
</reference>
<comment type="caution">
    <text evidence="10">The sequence shown here is derived from an EMBL/GenBank/DDBJ whole genome shotgun (WGS) entry which is preliminary data.</text>
</comment>
<dbReference type="InterPro" id="IPR011712">
    <property type="entry name" value="Sig_transdc_His_kin_sub3_dim/P"/>
</dbReference>
<evidence type="ECO:0000256" key="4">
    <source>
        <dbReference type="ARBA" id="ARBA00022741"/>
    </source>
</evidence>
<dbReference type="PANTHER" id="PTHR24421:SF63">
    <property type="entry name" value="SENSOR HISTIDINE KINASE DESK"/>
    <property type="match status" value="1"/>
</dbReference>
<evidence type="ECO:0000256" key="6">
    <source>
        <dbReference type="ARBA" id="ARBA00022840"/>
    </source>
</evidence>
<dbReference type="Pfam" id="PF07730">
    <property type="entry name" value="HisKA_3"/>
    <property type="match status" value="1"/>
</dbReference>
<keyword evidence="8" id="KW-1133">Transmembrane helix</keyword>
<feature type="transmembrane region" description="Helical" evidence="8">
    <location>
        <begin position="53"/>
        <end position="72"/>
    </location>
</feature>
<evidence type="ECO:0000313" key="11">
    <source>
        <dbReference type="Proteomes" id="UP000245998"/>
    </source>
</evidence>
<dbReference type="Gene3D" id="1.20.5.1930">
    <property type="match status" value="1"/>
</dbReference>
<dbReference type="GO" id="GO:0005524">
    <property type="term" value="F:ATP binding"/>
    <property type="evidence" value="ECO:0007669"/>
    <property type="project" value="UniProtKB-KW"/>
</dbReference>
<dbReference type="CDD" id="cd16917">
    <property type="entry name" value="HATPase_UhpB-NarQ-NarX-like"/>
    <property type="match status" value="1"/>
</dbReference>
<dbReference type="EC" id="2.7.13.3" evidence="2"/>
<keyword evidence="3" id="KW-0808">Transferase</keyword>
<dbReference type="Gene3D" id="3.30.565.10">
    <property type="entry name" value="Histidine kinase-like ATPase, C-terminal domain"/>
    <property type="match status" value="1"/>
</dbReference>
<evidence type="ECO:0000256" key="3">
    <source>
        <dbReference type="ARBA" id="ARBA00022679"/>
    </source>
</evidence>
<evidence type="ECO:0000313" key="10">
    <source>
        <dbReference type="EMBL" id="PWA08156.1"/>
    </source>
</evidence>
<feature type="transmembrane region" description="Helical" evidence="8">
    <location>
        <begin position="6"/>
        <end position="23"/>
    </location>
</feature>
<keyword evidence="6" id="KW-0067">ATP-binding</keyword>
<dbReference type="Proteomes" id="UP000245998">
    <property type="component" value="Unassembled WGS sequence"/>
</dbReference>
<sequence length="367" mass="41603">MARIRLPWETMMLLPPLISLIIFPQQTGYNYLLFFIIATAHLISIMNAKHRTFFIIVQLVAVALWGAFISPWELSFGFYPALVIGKYPSYRKITGMTVLMAVLFAGAAGVYFLRESNPLYFGWYSILLILFLLPYIVRMIRKTHEMKLGLQHANDEISRLIKNEERQRIARDLHDTLGHTLSLLTLKGELVERLIPRNPDQASKEAREIQNISRSVLLQVRELISDMQSIDLDEECQRAARICESAGISFKVEQNDELSGAPPIIRNILSLCLRECVTNVVKHSGARTCTIRLEEEPGRYILQVRDDGVGIAKENHDRFGSGLLGMKERLLLIEGKLEMTTGETKGTNITIIVPKVKKPATTKEGIQ</sequence>
<dbReference type="GO" id="GO:0016020">
    <property type="term" value="C:membrane"/>
    <property type="evidence" value="ECO:0007669"/>
    <property type="project" value="InterPro"/>
</dbReference>
<evidence type="ECO:0000256" key="7">
    <source>
        <dbReference type="ARBA" id="ARBA00023012"/>
    </source>
</evidence>
<protein>
    <recommendedName>
        <fullName evidence="2">histidine kinase</fullName>
        <ecNumber evidence="2">2.7.13.3</ecNumber>
    </recommendedName>
</protein>
<organism evidence="10 11">
    <name type="scientific">Pueribacillus theae</name>
    <dbReference type="NCBI Taxonomy" id="2171751"/>
    <lineage>
        <taxon>Bacteria</taxon>
        <taxon>Bacillati</taxon>
        <taxon>Bacillota</taxon>
        <taxon>Bacilli</taxon>
        <taxon>Bacillales</taxon>
        <taxon>Bacillaceae</taxon>
        <taxon>Pueribacillus</taxon>
    </lineage>
</organism>
<keyword evidence="4" id="KW-0547">Nucleotide-binding</keyword>
<keyword evidence="7" id="KW-0902">Two-component regulatory system</keyword>
<dbReference type="PANTHER" id="PTHR24421">
    <property type="entry name" value="NITRATE/NITRITE SENSOR PROTEIN NARX-RELATED"/>
    <property type="match status" value="1"/>
</dbReference>
<dbReference type="InterPro" id="IPR005467">
    <property type="entry name" value="His_kinase_dom"/>
</dbReference>
<feature type="transmembrane region" description="Helical" evidence="8">
    <location>
        <begin position="30"/>
        <end position="47"/>
    </location>
</feature>
<name>A0A2U1JSH4_9BACI</name>
<comment type="catalytic activity">
    <reaction evidence="1">
        <text>ATP + protein L-histidine = ADP + protein N-phospho-L-histidine.</text>
        <dbReference type="EC" id="2.7.13.3"/>
    </reaction>
</comment>
<dbReference type="InterPro" id="IPR050482">
    <property type="entry name" value="Sensor_HK_TwoCompSys"/>
</dbReference>
<dbReference type="RefSeq" id="WP_116555778.1">
    <property type="nucleotide sequence ID" value="NZ_QCZG01000040.1"/>
</dbReference>
<gene>
    <name evidence="10" type="ORF">DCC39_15330</name>
</gene>
<dbReference type="OrthoDB" id="9797605at2"/>
<keyword evidence="8" id="KW-0472">Membrane</keyword>
<evidence type="ECO:0000256" key="2">
    <source>
        <dbReference type="ARBA" id="ARBA00012438"/>
    </source>
</evidence>
<dbReference type="InterPro" id="IPR003594">
    <property type="entry name" value="HATPase_dom"/>
</dbReference>
<feature type="domain" description="Histidine kinase" evidence="9">
    <location>
        <begin position="172"/>
        <end position="357"/>
    </location>
</feature>
<dbReference type="SMART" id="SM00387">
    <property type="entry name" value="HATPase_c"/>
    <property type="match status" value="1"/>
</dbReference>
<dbReference type="PROSITE" id="PS50109">
    <property type="entry name" value="HIS_KIN"/>
    <property type="match status" value="1"/>
</dbReference>
<dbReference type="GO" id="GO:0000155">
    <property type="term" value="F:phosphorelay sensor kinase activity"/>
    <property type="evidence" value="ECO:0007669"/>
    <property type="project" value="InterPro"/>
</dbReference>
<keyword evidence="11" id="KW-1185">Reference proteome</keyword>
<keyword evidence="5 10" id="KW-0418">Kinase</keyword>
<dbReference type="Pfam" id="PF02518">
    <property type="entry name" value="HATPase_c"/>
    <property type="match status" value="1"/>
</dbReference>
<evidence type="ECO:0000256" key="1">
    <source>
        <dbReference type="ARBA" id="ARBA00000085"/>
    </source>
</evidence>
<dbReference type="SUPFAM" id="SSF55874">
    <property type="entry name" value="ATPase domain of HSP90 chaperone/DNA topoisomerase II/histidine kinase"/>
    <property type="match status" value="1"/>
</dbReference>
<dbReference type="InterPro" id="IPR036890">
    <property type="entry name" value="HATPase_C_sf"/>
</dbReference>
<dbReference type="AlphaFoldDB" id="A0A2U1JSH4"/>
<evidence type="ECO:0000256" key="5">
    <source>
        <dbReference type="ARBA" id="ARBA00022777"/>
    </source>
</evidence>
<keyword evidence="8" id="KW-0812">Transmembrane</keyword>